<reference evidence="2" key="1">
    <citation type="submission" date="2019-08" db="EMBL/GenBank/DDBJ databases">
        <title>Complete genome sequence of a mangrove-derived Streptomyces xiamenensis.</title>
        <authorList>
            <person name="Xu J."/>
        </authorList>
    </citation>
    <scope>NUCLEOTIDE SEQUENCE</scope>
    <source>
        <strain evidence="2">318</strain>
    </source>
</reference>
<evidence type="ECO:0000313" key="3">
    <source>
        <dbReference type="Proteomes" id="UP000034034"/>
    </source>
</evidence>
<feature type="transmembrane region" description="Helical" evidence="1">
    <location>
        <begin position="33"/>
        <end position="50"/>
    </location>
</feature>
<keyword evidence="1" id="KW-0812">Transmembrane</keyword>
<dbReference type="HOGENOM" id="CLU_117052_1_1_11"/>
<keyword evidence="3" id="KW-1185">Reference proteome</keyword>
<protein>
    <submittedName>
        <fullName evidence="2">Membrane protein</fullName>
    </submittedName>
</protein>
<keyword evidence="1" id="KW-1133">Transmembrane helix</keyword>
<dbReference type="KEGG" id="sxi:SXIM_49480"/>
<keyword evidence="1" id="KW-0472">Membrane</keyword>
<dbReference type="AlphaFoldDB" id="A0A0F7G1G1"/>
<evidence type="ECO:0000313" key="2">
    <source>
        <dbReference type="EMBL" id="AKG46332.1"/>
    </source>
</evidence>
<dbReference type="Proteomes" id="UP000034034">
    <property type="component" value="Chromosome"/>
</dbReference>
<dbReference type="InterPro" id="IPR056918">
    <property type="entry name" value="8xMP"/>
</dbReference>
<dbReference type="Pfam" id="PF24838">
    <property type="entry name" value="8xMP"/>
    <property type="match status" value="1"/>
</dbReference>
<feature type="transmembrane region" description="Helical" evidence="1">
    <location>
        <begin position="56"/>
        <end position="76"/>
    </location>
</feature>
<sequence>MTAHADRQEVLELYKLAVEMADRVSSRRGAANTYYLSLQTALVTLIGFGMPRLSESPWWVSLVVASGGVTLSLAWWTQLRSYRTLKAAKLKVISDLEQHLPVRIFTDEWDVLKNPPLPGRFRRYAELGTPERVVPWVFALAHLTLFAGTLSL</sequence>
<dbReference type="RefSeq" id="WP_030731296.1">
    <property type="nucleotide sequence ID" value="NZ_CP009922.3"/>
</dbReference>
<proteinExistence type="predicted"/>
<organism evidence="2 3">
    <name type="scientific">Streptomyces xiamenensis</name>
    <dbReference type="NCBI Taxonomy" id="408015"/>
    <lineage>
        <taxon>Bacteria</taxon>
        <taxon>Bacillati</taxon>
        <taxon>Actinomycetota</taxon>
        <taxon>Actinomycetes</taxon>
        <taxon>Kitasatosporales</taxon>
        <taxon>Streptomycetaceae</taxon>
        <taxon>Streptomyces</taxon>
    </lineage>
</organism>
<dbReference type="EMBL" id="CP009922">
    <property type="protein sequence ID" value="AKG46332.1"/>
    <property type="molecule type" value="Genomic_DNA"/>
</dbReference>
<name>A0A0F7G1G1_9ACTN</name>
<dbReference type="PATRIC" id="fig|408015.6.peg.5011"/>
<evidence type="ECO:0000256" key="1">
    <source>
        <dbReference type="SAM" id="Phobius"/>
    </source>
</evidence>
<accession>A0A0F7G1G1</accession>
<gene>
    <name evidence="2" type="ORF">SXIM_49480</name>
</gene>